<dbReference type="EMBL" id="PDCK01000039">
    <property type="protein sequence ID" value="PRQ58107.1"/>
    <property type="molecule type" value="Genomic_DNA"/>
</dbReference>
<reference evidence="2 3" key="1">
    <citation type="journal article" date="2018" name="Nat. Genet.">
        <title>The Rosa genome provides new insights in the design of modern roses.</title>
        <authorList>
            <person name="Bendahmane M."/>
        </authorList>
    </citation>
    <scope>NUCLEOTIDE SEQUENCE [LARGE SCALE GENOMIC DNA]</scope>
    <source>
        <strain evidence="3">cv. Old Blush</strain>
    </source>
</reference>
<proteinExistence type="predicted"/>
<feature type="transmembrane region" description="Helical" evidence="1">
    <location>
        <begin position="58"/>
        <end position="79"/>
    </location>
</feature>
<organism evidence="2 3">
    <name type="scientific">Rosa chinensis</name>
    <name type="common">China rose</name>
    <dbReference type="NCBI Taxonomy" id="74649"/>
    <lineage>
        <taxon>Eukaryota</taxon>
        <taxon>Viridiplantae</taxon>
        <taxon>Streptophyta</taxon>
        <taxon>Embryophyta</taxon>
        <taxon>Tracheophyta</taxon>
        <taxon>Spermatophyta</taxon>
        <taxon>Magnoliopsida</taxon>
        <taxon>eudicotyledons</taxon>
        <taxon>Gunneridae</taxon>
        <taxon>Pentapetalae</taxon>
        <taxon>rosids</taxon>
        <taxon>fabids</taxon>
        <taxon>Rosales</taxon>
        <taxon>Rosaceae</taxon>
        <taxon>Rosoideae</taxon>
        <taxon>Rosoideae incertae sedis</taxon>
        <taxon>Rosa</taxon>
    </lineage>
</organism>
<evidence type="ECO:0000313" key="2">
    <source>
        <dbReference type="EMBL" id="PRQ58107.1"/>
    </source>
</evidence>
<dbReference type="AlphaFoldDB" id="A0A2P6SHF3"/>
<keyword evidence="3" id="KW-1185">Reference proteome</keyword>
<feature type="transmembrane region" description="Helical" evidence="1">
    <location>
        <begin position="23"/>
        <end position="46"/>
    </location>
</feature>
<evidence type="ECO:0000313" key="3">
    <source>
        <dbReference type="Proteomes" id="UP000238479"/>
    </source>
</evidence>
<dbReference type="Proteomes" id="UP000238479">
    <property type="component" value="Chromosome 1"/>
</dbReference>
<feature type="transmembrane region" description="Helical" evidence="1">
    <location>
        <begin position="91"/>
        <end position="109"/>
    </location>
</feature>
<comment type="caution">
    <text evidence="2">The sequence shown here is derived from an EMBL/GenBank/DDBJ whole genome shotgun (WGS) entry which is preliminary data.</text>
</comment>
<gene>
    <name evidence="2" type="ORF">RchiOBHm_Chr1g0355611</name>
</gene>
<name>A0A2P6SHF3_ROSCH</name>
<sequence length="153" mass="17248">MGFQPFFFLSCQHCSFFHCSYNFIVHFSLFNNGFLCNFTVHQMLFIEFQQWSAIAARLLLSLVHCLHASSALCLSLLSVPDVSLLACWQPGMWVKKLVSLLAFFLAWVIKRQTMAGQNTTGGGVFLTMAGQHIIIPSFCPGKWIPLNLLLTLL</sequence>
<evidence type="ECO:0000256" key="1">
    <source>
        <dbReference type="SAM" id="Phobius"/>
    </source>
</evidence>
<keyword evidence="1" id="KW-0812">Transmembrane</keyword>
<keyword evidence="1" id="KW-0472">Membrane</keyword>
<protein>
    <submittedName>
        <fullName evidence="2">Uncharacterized protein</fullName>
    </submittedName>
</protein>
<keyword evidence="1" id="KW-1133">Transmembrane helix</keyword>
<accession>A0A2P6SHF3</accession>
<dbReference type="Gramene" id="PRQ58107">
    <property type="protein sequence ID" value="PRQ58107"/>
    <property type="gene ID" value="RchiOBHm_Chr1g0355611"/>
</dbReference>